<comment type="caution">
    <text evidence="2">The sequence shown here is derived from an EMBL/GenBank/DDBJ whole genome shotgun (WGS) entry which is preliminary data.</text>
</comment>
<gene>
    <name evidence="2" type="ORF">GCM10022289_45770</name>
</gene>
<evidence type="ECO:0008006" key="4">
    <source>
        <dbReference type="Google" id="ProtNLM"/>
    </source>
</evidence>
<sequence>MNKFNSTIAIALLALSFTACKKNTDEPIVVVPPSDGNTLTLNGLIGAELGSAAGNSVYVDFSTDKQTAIERDSWDLGFYSGTDFKVILNSTNGASAVVTDKTDLNAVTATGFDSSVLKVGQGSGNFSIVDDGREANILNKTAIATISATDAENKVYIVNRKGGSANVLANDELYKIRVIRKGNGYTLQYAKLTETTFKTLDITKNTEANFQFASLVKGTAVTAEPAKASWDIVWGYSMYWTSTFPYAFSDLVFINSLGGTTASAFSTSKKSYAAFTESDLSSVTFSSSRDVIGANWRLTQPVTTNGITTPIGVKSDIFFLVKDASGNIYKLKFNSFISNDGGTRGKPVIEYKLVKKG</sequence>
<evidence type="ECO:0000313" key="3">
    <source>
        <dbReference type="Proteomes" id="UP001501772"/>
    </source>
</evidence>
<keyword evidence="3" id="KW-1185">Reference proteome</keyword>
<feature type="chain" id="PRO_5046378910" description="Heme-binding HmuY-like protein" evidence="1">
    <location>
        <begin position="22"/>
        <end position="357"/>
    </location>
</feature>
<keyword evidence="1" id="KW-0732">Signal</keyword>
<dbReference type="EMBL" id="BAABBY010000016">
    <property type="protein sequence ID" value="GAA4213503.1"/>
    <property type="molecule type" value="Genomic_DNA"/>
</dbReference>
<dbReference type="Pfam" id="PF14064">
    <property type="entry name" value="HmuY"/>
    <property type="match status" value="1"/>
</dbReference>
<dbReference type="InterPro" id="IPR025921">
    <property type="entry name" value="HmuY"/>
</dbReference>
<name>A0ABP8BR09_9SPHI</name>
<accession>A0ABP8BR09</accession>
<protein>
    <recommendedName>
        <fullName evidence="4">Heme-binding HmuY-like protein</fullName>
    </recommendedName>
</protein>
<dbReference type="Proteomes" id="UP001501772">
    <property type="component" value="Unassembled WGS sequence"/>
</dbReference>
<dbReference type="PROSITE" id="PS51257">
    <property type="entry name" value="PROKAR_LIPOPROTEIN"/>
    <property type="match status" value="1"/>
</dbReference>
<dbReference type="RefSeq" id="WP_344853768.1">
    <property type="nucleotide sequence ID" value="NZ_BAABBY010000016.1"/>
</dbReference>
<evidence type="ECO:0000256" key="1">
    <source>
        <dbReference type="SAM" id="SignalP"/>
    </source>
</evidence>
<evidence type="ECO:0000313" key="2">
    <source>
        <dbReference type="EMBL" id="GAA4213503.1"/>
    </source>
</evidence>
<proteinExistence type="predicted"/>
<feature type="signal peptide" evidence="1">
    <location>
        <begin position="1"/>
        <end position="21"/>
    </location>
</feature>
<dbReference type="CDD" id="cd12105">
    <property type="entry name" value="HmuY"/>
    <property type="match status" value="1"/>
</dbReference>
<reference evidence="3" key="1">
    <citation type="journal article" date="2019" name="Int. J. Syst. Evol. Microbiol.">
        <title>The Global Catalogue of Microorganisms (GCM) 10K type strain sequencing project: providing services to taxonomists for standard genome sequencing and annotation.</title>
        <authorList>
            <consortium name="The Broad Institute Genomics Platform"/>
            <consortium name="The Broad Institute Genome Sequencing Center for Infectious Disease"/>
            <person name="Wu L."/>
            <person name="Ma J."/>
        </authorList>
    </citation>
    <scope>NUCLEOTIDE SEQUENCE [LARGE SCALE GENOMIC DNA]</scope>
    <source>
        <strain evidence="3">JCM 17626</strain>
    </source>
</reference>
<organism evidence="2 3">
    <name type="scientific">Pedobacter jeongneungensis</name>
    <dbReference type="NCBI Taxonomy" id="947309"/>
    <lineage>
        <taxon>Bacteria</taxon>
        <taxon>Pseudomonadati</taxon>
        <taxon>Bacteroidota</taxon>
        <taxon>Sphingobacteriia</taxon>
        <taxon>Sphingobacteriales</taxon>
        <taxon>Sphingobacteriaceae</taxon>
        <taxon>Pedobacter</taxon>
    </lineage>
</organism>